<feature type="chain" id="PRO_5008393927" description="Lipid/polyisoprenoid-binding YceI-like domain-containing protein" evidence="1">
    <location>
        <begin position="25"/>
        <end position="207"/>
    </location>
</feature>
<dbReference type="Proteomes" id="UP000078116">
    <property type="component" value="Unassembled WGS sequence"/>
</dbReference>
<dbReference type="PROSITE" id="PS51257">
    <property type="entry name" value="PROKAR_LIPOPROTEIN"/>
    <property type="match status" value="1"/>
</dbReference>
<dbReference type="STRING" id="1462993.A6V36_11360"/>
<evidence type="ECO:0000259" key="2">
    <source>
        <dbReference type="SMART" id="SM00867"/>
    </source>
</evidence>
<evidence type="ECO:0000313" key="6">
    <source>
        <dbReference type="Proteomes" id="UP000078116"/>
    </source>
</evidence>
<dbReference type="InterPro" id="IPR036761">
    <property type="entry name" value="TTHA0802/YceI-like_sf"/>
</dbReference>
<dbReference type="Proteomes" id="UP000077961">
    <property type="component" value="Unassembled WGS sequence"/>
</dbReference>
<dbReference type="RefSeq" id="WP_064271281.1">
    <property type="nucleotide sequence ID" value="NZ_LXJZ01000209.1"/>
</dbReference>
<protein>
    <recommendedName>
        <fullName evidence="2">Lipid/polyisoprenoid-binding YceI-like domain-containing protein</fullName>
    </recommendedName>
</protein>
<dbReference type="PANTHER" id="PTHR34406">
    <property type="entry name" value="PROTEIN YCEI"/>
    <property type="match status" value="1"/>
</dbReference>
<name>A0A1A9NED3_9BURK</name>
<feature type="domain" description="Lipid/polyisoprenoid-binding YceI-like" evidence="2">
    <location>
        <begin position="38"/>
        <end position="201"/>
    </location>
</feature>
<gene>
    <name evidence="3" type="ORF">A6V36_11360</name>
    <name evidence="4" type="ORF">A6V37_17950</name>
</gene>
<dbReference type="OrthoDB" id="9811006at2"/>
<dbReference type="InterPro" id="IPR007372">
    <property type="entry name" value="Lipid/polyisoprenoid-bd_YceI"/>
</dbReference>
<dbReference type="PANTHER" id="PTHR34406:SF1">
    <property type="entry name" value="PROTEIN YCEI"/>
    <property type="match status" value="1"/>
</dbReference>
<dbReference type="Pfam" id="PF04264">
    <property type="entry name" value="YceI"/>
    <property type="match status" value="1"/>
</dbReference>
<dbReference type="EMBL" id="LXKA01000087">
    <property type="protein sequence ID" value="OAJ64619.1"/>
    <property type="molecule type" value="Genomic_DNA"/>
</dbReference>
<dbReference type="SMART" id="SM00867">
    <property type="entry name" value="YceI"/>
    <property type="match status" value="1"/>
</dbReference>
<dbReference type="Gene3D" id="2.40.128.110">
    <property type="entry name" value="Lipid/polyisoprenoid-binding, YceI-like"/>
    <property type="match status" value="1"/>
</dbReference>
<keyword evidence="1" id="KW-0732">Signal</keyword>
<sequence length="207" mass="22633">MRRVDTWAIAIAATFACAVSTAVAVGADPIDASAPQVQYQLDSHRSGVEFNVANFRHSNLTMRFSRMRAELDGFQGFVAGRITVTIDATSLEASVPFVARIVEGNGMLDVAHYPSIRFVSTRFVRTGTDTGQLTGDLTIRATTRSIELAVTFDEAPRDPPRTPQTLAFSADGHFSRAAFGLSRWPSVVGDDVHMRIQARFVREQSDP</sequence>
<evidence type="ECO:0000313" key="5">
    <source>
        <dbReference type="Proteomes" id="UP000077961"/>
    </source>
</evidence>
<proteinExistence type="predicted"/>
<evidence type="ECO:0000256" key="1">
    <source>
        <dbReference type="SAM" id="SignalP"/>
    </source>
</evidence>
<accession>A0A1A9NED3</accession>
<organism evidence="4 6">
    <name type="scientific">Paraburkholderia ginsengiterrae</name>
    <dbReference type="NCBI Taxonomy" id="1462993"/>
    <lineage>
        <taxon>Bacteria</taxon>
        <taxon>Pseudomonadati</taxon>
        <taxon>Pseudomonadota</taxon>
        <taxon>Betaproteobacteria</taxon>
        <taxon>Burkholderiales</taxon>
        <taxon>Burkholderiaceae</taxon>
        <taxon>Paraburkholderia</taxon>
    </lineage>
</organism>
<dbReference type="SUPFAM" id="SSF101874">
    <property type="entry name" value="YceI-like"/>
    <property type="match status" value="1"/>
</dbReference>
<dbReference type="AlphaFoldDB" id="A0A1A9NED3"/>
<evidence type="ECO:0000313" key="3">
    <source>
        <dbReference type="EMBL" id="OAJ54040.1"/>
    </source>
</evidence>
<feature type="signal peptide" evidence="1">
    <location>
        <begin position="1"/>
        <end position="24"/>
    </location>
</feature>
<keyword evidence="5" id="KW-1185">Reference proteome</keyword>
<reference evidence="5 6" key="1">
    <citation type="submission" date="2016-04" db="EMBL/GenBank/DDBJ databases">
        <title>Reclassification of Paraburkholderia panaciterrae (Farh et al. 2015) Dobritsa &amp; Samadpour 2016 as a later homotypic synonym of Paraburkholderia ginsengiterrae (Farh et al. 2015) Dobritsa &amp; Samadpour 2016.</title>
        <authorList>
            <person name="Dobritsa A.P."/>
            <person name="Kutumbaka K."/>
            <person name="Samadpour M."/>
        </authorList>
    </citation>
    <scope>NUCLEOTIDE SEQUENCE [LARGE SCALE GENOMIC DNA]</scope>
    <source>
        <strain evidence="4 6">DCY85</strain>
        <strain evidence="3 5">DCY85-1</strain>
    </source>
</reference>
<dbReference type="EMBL" id="LXJZ01000209">
    <property type="protein sequence ID" value="OAJ54040.1"/>
    <property type="molecule type" value="Genomic_DNA"/>
</dbReference>
<evidence type="ECO:0000313" key="4">
    <source>
        <dbReference type="EMBL" id="OAJ64619.1"/>
    </source>
</evidence>
<comment type="caution">
    <text evidence="4">The sequence shown here is derived from an EMBL/GenBank/DDBJ whole genome shotgun (WGS) entry which is preliminary data.</text>
</comment>